<proteinExistence type="predicted"/>
<evidence type="ECO:0000256" key="1">
    <source>
        <dbReference type="ARBA" id="ARBA00004141"/>
    </source>
</evidence>
<keyword evidence="4 5" id="KW-0472">Membrane</keyword>
<sequence length="239" mass="25680">MVNYTLFQMISIHIIESLVGTVVLYFIFKKLYERSGKKLFLTPLLAVPVVIGLFLVTMNIPYDVYQEGSQYITMMLQPATVAFAVPLYKFRSVVKEYFIPLLVVIGMGCSIAFLGSMGLAELIGLSPELVHSVAPRSVTTPLALAASDTMGGDPTITAILVIATGLIGMIMTTMMIKRAHIHNRLLKGMLYGISAHGTGTAKAYEDGPKTGAIASLAMIFMGIMTTVIAPIVTAVSAVL</sequence>
<dbReference type="Proteomes" id="UP000255367">
    <property type="component" value="Unassembled WGS sequence"/>
</dbReference>
<evidence type="ECO:0000313" key="7">
    <source>
        <dbReference type="Proteomes" id="UP000255367"/>
    </source>
</evidence>
<evidence type="ECO:0000256" key="4">
    <source>
        <dbReference type="ARBA" id="ARBA00023136"/>
    </source>
</evidence>
<evidence type="ECO:0000313" key="6">
    <source>
        <dbReference type="EMBL" id="SUP44162.1"/>
    </source>
</evidence>
<dbReference type="AlphaFoldDB" id="A0A380NLP5"/>
<keyword evidence="2 5" id="KW-0812">Transmembrane</keyword>
<feature type="transmembrane region" description="Helical" evidence="5">
    <location>
        <begin position="156"/>
        <end position="176"/>
    </location>
</feature>
<dbReference type="OrthoDB" id="9811701at2"/>
<evidence type="ECO:0000256" key="3">
    <source>
        <dbReference type="ARBA" id="ARBA00022989"/>
    </source>
</evidence>
<dbReference type="PANTHER" id="PTHR30249:SF0">
    <property type="entry name" value="PLASTIDAL GLYCOLATE_GLYCERATE TRANSLOCATOR 1, CHLOROPLASTIC"/>
    <property type="match status" value="1"/>
</dbReference>
<feature type="transmembrane region" description="Helical" evidence="5">
    <location>
        <begin position="97"/>
        <end position="120"/>
    </location>
</feature>
<dbReference type="PANTHER" id="PTHR30249">
    <property type="entry name" value="PUTATIVE SEROTONIN TRANSPORTER"/>
    <property type="match status" value="1"/>
</dbReference>
<feature type="transmembrane region" description="Helical" evidence="5">
    <location>
        <begin position="6"/>
        <end position="28"/>
    </location>
</feature>
<keyword evidence="7" id="KW-1185">Reference proteome</keyword>
<organism evidence="6 7">
    <name type="scientific">Veillonella criceti</name>
    <dbReference type="NCBI Taxonomy" id="103891"/>
    <lineage>
        <taxon>Bacteria</taxon>
        <taxon>Bacillati</taxon>
        <taxon>Bacillota</taxon>
        <taxon>Negativicutes</taxon>
        <taxon>Veillonellales</taxon>
        <taxon>Veillonellaceae</taxon>
        <taxon>Veillonella</taxon>
    </lineage>
</organism>
<feature type="transmembrane region" description="Helical" evidence="5">
    <location>
        <begin position="212"/>
        <end position="238"/>
    </location>
</feature>
<dbReference type="EMBL" id="UHIO01000001">
    <property type="protein sequence ID" value="SUP44162.1"/>
    <property type="molecule type" value="Genomic_DNA"/>
</dbReference>
<name>A0A380NLP5_9FIRM</name>
<protein>
    <submittedName>
        <fullName evidence="6">Inner membrane protein yohK</fullName>
    </submittedName>
</protein>
<accession>A0A380NLP5</accession>
<evidence type="ECO:0000256" key="2">
    <source>
        <dbReference type="ARBA" id="ARBA00022692"/>
    </source>
</evidence>
<dbReference type="GO" id="GO:0016020">
    <property type="term" value="C:membrane"/>
    <property type="evidence" value="ECO:0007669"/>
    <property type="project" value="UniProtKB-SubCell"/>
</dbReference>
<dbReference type="RefSeq" id="WP_115310656.1">
    <property type="nucleotide sequence ID" value="NZ_UHIO01000001.1"/>
</dbReference>
<evidence type="ECO:0000256" key="5">
    <source>
        <dbReference type="SAM" id="Phobius"/>
    </source>
</evidence>
<comment type="subcellular location">
    <subcellularLocation>
        <location evidence="1">Membrane</location>
        <topology evidence="1">Multi-pass membrane protein</topology>
    </subcellularLocation>
</comment>
<feature type="transmembrane region" description="Helical" evidence="5">
    <location>
        <begin position="68"/>
        <end position="88"/>
    </location>
</feature>
<feature type="transmembrane region" description="Helical" evidence="5">
    <location>
        <begin position="40"/>
        <end position="62"/>
    </location>
</feature>
<keyword evidence="3 5" id="KW-1133">Transmembrane helix</keyword>
<dbReference type="InterPro" id="IPR007300">
    <property type="entry name" value="CidB/LrgB"/>
</dbReference>
<gene>
    <name evidence="6" type="primary">yohK</name>
    <name evidence="6" type="ORF">NCTC12020_01534</name>
</gene>
<reference evidence="6 7" key="1">
    <citation type="submission" date="2018-06" db="EMBL/GenBank/DDBJ databases">
        <authorList>
            <consortium name="Pathogen Informatics"/>
            <person name="Doyle S."/>
        </authorList>
    </citation>
    <scope>NUCLEOTIDE SEQUENCE [LARGE SCALE GENOMIC DNA]</scope>
    <source>
        <strain evidence="6 7">NCTC12020</strain>
    </source>
</reference>
<dbReference type="Pfam" id="PF04172">
    <property type="entry name" value="LrgB"/>
    <property type="match status" value="1"/>
</dbReference>